<dbReference type="Gene3D" id="3.80.10.10">
    <property type="entry name" value="Ribonuclease Inhibitor"/>
    <property type="match status" value="2"/>
</dbReference>
<dbReference type="EMBL" id="BDEQ01000001">
    <property type="protein sequence ID" value="GAT95421.1"/>
    <property type="molecule type" value="Genomic_DNA"/>
</dbReference>
<dbReference type="GO" id="GO:0019005">
    <property type="term" value="C:SCF ubiquitin ligase complex"/>
    <property type="evidence" value="ECO:0007669"/>
    <property type="project" value="TreeGrafter"/>
</dbReference>
<dbReference type="SUPFAM" id="SSF52047">
    <property type="entry name" value="RNI-like"/>
    <property type="match status" value="3"/>
</dbReference>
<comment type="caution">
    <text evidence="1">The sequence shown here is derived from an EMBL/GenBank/DDBJ whole genome shotgun (WGS) entry which is preliminary data.</text>
</comment>
<dbReference type="PANTHER" id="PTHR13318">
    <property type="entry name" value="PARTNER OF PAIRED, ISOFORM B-RELATED"/>
    <property type="match status" value="1"/>
</dbReference>
<dbReference type="VEuPathDB" id="AmoebaDB:EHI_158010"/>
<evidence type="ECO:0008006" key="3">
    <source>
        <dbReference type="Google" id="ProtNLM"/>
    </source>
</evidence>
<proteinExistence type="predicted"/>
<dbReference type="GO" id="GO:0031146">
    <property type="term" value="P:SCF-dependent proteasomal ubiquitin-dependent protein catabolic process"/>
    <property type="evidence" value="ECO:0007669"/>
    <property type="project" value="TreeGrafter"/>
</dbReference>
<dbReference type="OMA" id="SPYYKNI"/>
<dbReference type="VEuPathDB" id="AmoebaDB:EHI5A_007690"/>
<dbReference type="VEuPathDB" id="AmoebaDB:EHI7A_002820"/>
<dbReference type="Proteomes" id="UP000078387">
    <property type="component" value="Unassembled WGS sequence"/>
</dbReference>
<dbReference type="VEuPathDB" id="AmoebaDB:KM1_011920"/>
<dbReference type="InterPro" id="IPR032675">
    <property type="entry name" value="LRR_dom_sf"/>
</dbReference>
<dbReference type="AlphaFoldDB" id="A0A5K1VGN5"/>
<accession>A0A5K1VGN5</accession>
<dbReference type="VEuPathDB" id="AmoebaDB:EHI8A_001490"/>
<protein>
    <recommendedName>
        <fullName evidence="3">Leucine-rich repeat containing protein</fullName>
    </recommendedName>
</protein>
<gene>
    <name evidence="1" type="ORF">CL6EHI_158010</name>
</gene>
<evidence type="ECO:0000313" key="2">
    <source>
        <dbReference type="Proteomes" id="UP000078387"/>
    </source>
</evidence>
<organism evidence="1 2">
    <name type="scientific">Entamoeba histolytica</name>
    <dbReference type="NCBI Taxonomy" id="5759"/>
    <lineage>
        <taxon>Eukaryota</taxon>
        <taxon>Amoebozoa</taxon>
        <taxon>Evosea</taxon>
        <taxon>Archamoebae</taxon>
        <taxon>Mastigamoebida</taxon>
        <taxon>Entamoebidae</taxon>
        <taxon>Entamoeba</taxon>
    </lineage>
</organism>
<evidence type="ECO:0000313" key="1">
    <source>
        <dbReference type="EMBL" id="GAT95421.1"/>
    </source>
</evidence>
<name>A0A5K1VGN5_ENTHI</name>
<sequence length="808" mass="93800">MEVERLHKLERLEYLVVFQYCSSKELSKFIFINKYCKDSIERITKYTTNSVNLLYLMDKYPLLRKINCRLSCLPTKTALPEYIDLSVSADSPYHKNIIVIHSNNIIDFQVKDTDTYLPLPFMPKLQILTIRFTQKVIQSLSQILQQIPQLKKIVITSVSTEYFSEINVLRSVSQLQEIYIEFLEMKKDSLKPFITTLSSFGPQIKIVITIHMNMFEALSYEHIDSVLDSPKNFTIYFYNVDLRDNSKRDIWEYIMSKVYAEPFRFFLSFTPTKFPCFNQNMMDFFITAYLPDFPTMVIQKRIEDNINSLKLYNSVEFTRLPKTLDICSSLKRVFLHPIYGDKTKRDYIDLNLVNCPSLESLETEGLDIFQFHLGSHLKYLSIMRGKVPQLIDLKENTNIETLTLVELEINTLLLPKTLKTLKVVSCQIHSFNLEELDGLKSLHWKYLDFIFICPKNIESIKLSKVKFVRETNFAMYTQLKNLTFQKISSIEYFNLPTSVECISLDSLIILKSLPSLKEMKLLTCLEIEQCPQLSSLAIPSNLLKLKLKNTQIDQLIAFCGNECGPQLSTIECNNMDFLPQFQFFTQLKEIVLEECQINDQILFPRSILSFSGINCILQSLDFSNCLQLKQLSNFNVYCKSIQISPSVEALKLTYLSSLIAEINETSHLTNITRLELSYVNLSKIDFSPLTRLESIDFRGVSYSTLKLPQSLKSAQFKFMTSTDCALELQELTQLQSIEIISFSPYEYSFPISLKSLVIKHSPKFIVNLNKFTVLTKLTQLIIVDIPITQPFLIDDFSFVEMFSFRPNE</sequence>
<reference evidence="1 2" key="1">
    <citation type="submission" date="2016-05" db="EMBL/GenBank/DDBJ databases">
        <title>First whole genome sequencing of Entamoeba histolytica HM1:IMSS-clone-6.</title>
        <authorList>
            <person name="Mukherjee Avik.K."/>
            <person name="Izumyama S."/>
            <person name="Nakada-Tsukui K."/>
            <person name="Nozaki T."/>
        </authorList>
    </citation>
    <scope>NUCLEOTIDE SEQUENCE [LARGE SCALE GENOMIC DNA]</scope>
    <source>
        <strain evidence="1 2">HM1:IMSS clone 6</strain>
    </source>
</reference>